<evidence type="ECO:0000313" key="6">
    <source>
        <dbReference type="EMBL" id="MBB5783565.1"/>
    </source>
</evidence>
<dbReference type="PANTHER" id="PTHR43077">
    <property type="entry name" value="TRANSPORT PERMEASE YVFS-RELATED"/>
    <property type="match status" value="1"/>
</dbReference>
<dbReference type="InterPro" id="IPR023908">
    <property type="entry name" value="xxxLxxG_rpt"/>
</dbReference>
<reference evidence="6 7" key="1">
    <citation type="submission" date="2020-08" db="EMBL/GenBank/DDBJ databases">
        <title>Sequencing the genomes of 1000 actinobacteria strains.</title>
        <authorList>
            <person name="Klenk H.-P."/>
        </authorList>
    </citation>
    <scope>NUCLEOTIDE SEQUENCE [LARGE SCALE GENOMIC DNA]</scope>
    <source>
        <strain evidence="6 7">DSM 45507</strain>
    </source>
</reference>
<evidence type="ECO:0000256" key="4">
    <source>
        <dbReference type="ARBA" id="ARBA00023136"/>
    </source>
</evidence>
<name>A0A7W9LH39_9ACTN</name>
<dbReference type="NCBIfam" id="TIGR03057">
    <property type="entry name" value="xxxLxxG_by_4"/>
    <property type="match status" value="3"/>
</dbReference>
<feature type="transmembrane region" description="Helical" evidence="5">
    <location>
        <begin position="701"/>
        <end position="722"/>
    </location>
</feature>
<accession>A0A7W9LH39</accession>
<evidence type="ECO:0000313" key="7">
    <source>
        <dbReference type="Proteomes" id="UP000579153"/>
    </source>
</evidence>
<dbReference type="EMBL" id="JACHMB010000001">
    <property type="protein sequence ID" value="MBB5783565.1"/>
    <property type="molecule type" value="Genomic_DNA"/>
</dbReference>
<dbReference type="GO" id="GO:0016020">
    <property type="term" value="C:membrane"/>
    <property type="evidence" value="ECO:0007669"/>
    <property type="project" value="UniProtKB-SubCell"/>
</dbReference>
<feature type="transmembrane region" description="Helical" evidence="5">
    <location>
        <begin position="622"/>
        <end position="645"/>
    </location>
</feature>
<dbReference type="RefSeq" id="WP_185076539.1">
    <property type="nucleotide sequence ID" value="NZ_JACHMB010000001.1"/>
</dbReference>
<dbReference type="Gene3D" id="1.10.287.950">
    <property type="entry name" value="Methyl-accepting chemotaxis protein"/>
    <property type="match status" value="1"/>
</dbReference>
<dbReference type="InterPro" id="IPR051328">
    <property type="entry name" value="T7SS_ABC-Transporter"/>
</dbReference>
<feature type="transmembrane region" description="Helical" evidence="5">
    <location>
        <begin position="549"/>
        <end position="570"/>
    </location>
</feature>
<feature type="transmembrane region" description="Helical" evidence="5">
    <location>
        <begin position="591"/>
        <end position="616"/>
    </location>
</feature>
<dbReference type="SUPFAM" id="SSF101967">
    <property type="entry name" value="Adhesin YadA, collagen-binding domain"/>
    <property type="match status" value="1"/>
</dbReference>
<sequence length="741" mass="74674">MLASLSRVLDDAFPGTSRRWTWLALLLVPALVAGLLTWAFWSPSSSHGAAKAAVVNLDEPVTVDGRLVPLGRQLAAELVHGEDKRYEWVLTDTEDAGKGLRDGTYAASVTVPRTFSERATSSATGRPLEATQATLEVETSPEAALADASVSQDVADAAVRTLNTQVVETYLDNVYVGFTTLHEQMGKAADGADRLADGTGDLATGTRRLAGGARGLVAGLNDLRSGATQVAQGTGAIAQGSTRLATAAGQLATGATKLADGTGRLADGSHRLAGGLSKAARDTKQLPALTRRLADGARQVADGNRRLADTVTPVADRIVTAIDGVPSATDATNDLARLSARCRADAGSGGTDQQFCESLARASDRLSAVAGDIDGMKSRARSAAGEIKQSLNTLASGAEQVADGTAQLATRSKTLASGIASAATGARQLDTGIKAADKGARQLSAGAGQLSRGGTSLAAGATRLNTGAQQVAAGTAQAHKGAGDLASGADRLSGGAAKADDGATTLAKGLTDGLGEVPAYTSTEREHLSKVAATPVLAPASATGDLGPIAGTFFLVLALWAGALATYLVIGAVPASALTSRLPTWRLAGRALIPGTVVAVVTGALLGLGLAPFLGLDLTGRLAFLAVTLLAALAFTALCQAAAAVLRRSGRLLSVAVLVLTVATGALSSIPAPLAAAEPLLPTHGAIIALRAIATGAGGDLAGGLAHLVVWLLIGLAGTFYATERHRALSPHDLRLDSPVI</sequence>
<evidence type="ECO:0000256" key="2">
    <source>
        <dbReference type="ARBA" id="ARBA00022692"/>
    </source>
</evidence>
<feature type="transmembrane region" description="Helical" evidence="5">
    <location>
        <begin position="20"/>
        <end position="41"/>
    </location>
</feature>
<feature type="transmembrane region" description="Helical" evidence="5">
    <location>
        <begin position="652"/>
        <end position="672"/>
    </location>
</feature>
<comment type="subcellular location">
    <subcellularLocation>
        <location evidence="1">Membrane</location>
        <topology evidence="1">Multi-pass membrane protein</topology>
    </subcellularLocation>
</comment>
<keyword evidence="7" id="KW-1185">Reference proteome</keyword>
<dbReference type="NCBIfam" id="TIGR03061">
    <property type="entry name" value="pip_yhgE_Nterm"/>
    <property type="match status" value="1"/>
</dbReference>
<protein>
    <submittedName>
        <fullName evidence="6">Putative membrane protein</fullName>
    </submittedName>
</protein>
<dbReference type="Proteomes" id="UP000579153">
    <property type="component" value="Unassembled WGS sequence"/>
</dbReference>
<dbReference type="InterPro" id="IPR011049">
    <property type="entry name" value="Serralysin-like_metalloprot_C"/>
</dbReference>
<evidence type="ECO:0000256" key="3">
    <source>
        <dbReference type="ARBA" id="ARBA00022989"/>
    </source>
</evidence>
<dbReference type="AlphaFoldDB" id="A0A7W9LH39"/>
<comment type="caution">
    <text evidence="6">The sequence shown here is derived from an EMBL/GenBank/DDBJ whole genome shotgun (WGS) entry which is preliminary data.</text>
</comment>
<evidence type="ECO:0000256" key="5">
    <source>
        <dbReference type="SAM" id="Phobius"/>
    </source>
</evidence>
<dbReference type="Gene3D" id="3.40.1710.10">
    <property type="entry name" value="abc type-2 transporter like domain"/>
    <property type="match status" value="1"/>
</dbReference>
<dbReference type="SUPFAM" id="SSF58104">
    <property type="entry name" value="Methyl-accepting chemotaxis protein (MCP) signaling domain"/>
    <property type="match status" value="1"/>
</dbReference>
<organism evidence="6 7">
    <name type="scientific">Nonomuraea jabiensis</name>
    <dbReference type="NCBI Taxonomy" id="882448"/>
    <lineage>
        <taxon>Bacteria</taxon>
        <taxon>Bacillati</taxon>
        <taxon>Actinomycetota</taxon>
        <taxon>Actinomycetes</taxon>
        <taxon>Streptosporangiales</taxon>
        <taxon>Streptosporangiaceae</taxon>
        <taxon>Nonomuraea</taxon>
    </lineage>
</organism>
<gene>
    <name evidence="6" type="ORF">HD596_010321</name>
</gene>
<evidence type="ECO:0000256" key="1">
    <source>
        <dbReference type="ARBA" id="ARBA00004141"/>
    </source>
</evidence>
<proteinExistence type="predicted"/>
<dbReference type="InterPro" id="IPR017500">
    <property type="entry name" value="Phage_infect_YhgE_N"/>
</dbReference>
<dbReference type="PANTHER" id="PTHR43077:SF10">
    <property type="entry name" value="TRANSPORT PERMEASE PROTEIN"/>
    <property type="match status" value="1"/>
</dbReference>
<keyword evidence="4 5" id="KW-0472">Membrane</keyword>
<keyword evidence="2 5" id="KW-0812">Transmembrane</keyword>
<keyword evidence="3 5" id="KW-1133">Transmembrane helix</keyword>